<evidence type="ECO:0000259" key="1">
    <source>
        <dbReference type="Pfam" id="PF24698"/>
    </source>
</evidence>
<proteinExistence type="predicted"/>
<protein>
    <recommendedName>
        <fullName evidence="1">DUF7662 domain-containing protein</fullName>
    </recommendedName>
</protein>
<keyword evidence="3" id="KW-1185">Reference proteome</keyword>
<evidence type="ECO:0000313" key="2">
    <source>
        <dbReference type="EMBL" id="MET4683252.1"/>
    </source>
</evidence>
<organism evidence="2 3">
    <name type="scientific">Brevundimonas faecalis</name>
    <dbReference type="NCBI Taxonomy" id="947378"/>
    <lineage>
        <taxon>Bacteria</taxon>
        <taxon>Pseudomonadati</taxon>
        <taxon>Pseudomonadota</taxon>
        <taxon>Alphaproteobacteria</taxon>
        <taxon>Caulobacterales</taxon>
        <taxon>Caulobacteraceae</taxon>
        <taxon>Brevundimonas</taxon>
    </lineage>
</organism>
<dbReference type="InterPro" id="IPR056079">
    <property type="entry name" value="DUF7662"/>
</dbReference>
<reference evidence="2 3" key="1">
    <citation type="submission" date="2024-06" db="EMBL/GenBank/DDBJ databases">
        <title>Sorghum-associated microbial communities from plants grown in Nebraska, USA.</title>
        <authorList>
            <person name="Schachtman D."/>
        </authorList>
    </citation>
    <scope>NUCLEOTIDE SEQUENCE [LARGE SCALE GENOMIC DNA]</scope>
    <source>
        <strain evidence="2 3">2814</strain>
    </source>
</reference>
<dbReference type="Pfam" id="PF24698">
    <property type="entry name" value="DUF7662"/>
    <property type="match status" value="1"/>
</dbReference>
<dbReference type="Proteomes" id="UP001549313">
    <property type="component" value="Unassembled WGS sequence"/>
</dbReference>
<gene>
    <name evidence="2" type="ORF">ABIE19_001161</name>
</gene>
<dbReference type="EMBL" id="JBEPTF010000001">
    <property type="protein sequence ID" value="MET4683252.1"/>
    <property type="molecule type" value="Genomic_DNA"/>
</dbReference>
<name>A0ABV2R9K6_9CAUL</name>
<comment type="caution">
    <text evidence="2">The sequence shown here is derived from an EMBL/GenBank/DDBJ whole genome shotgun (WGS) entry which is preliminary data.</text>
</comment>
<feature type="domain" description="DUF7662" evidence="1">
    <location>
        <begin position="7"/>
        <end position="69"/>
    </location>
</feature>
<sequence>MCDMGVYTPLQTYLSQRTEDIVELSYEEIERILHRPLPPTAYGDNKRQWWANSTSVNQARAWLQAKRRVRLDPLHNTVAFIRDESLADVASEDEASLMGLLEPCARRLVQDVAEEQDISASDAIALMINQAARARRRDTLDWFAANTAPSAVSSAELIRADRDAR</sequence>
<evidence type="ECO:0000313" key="3">
    <source>
        <dbReference type="Proteomes" id="UP001549313"/>
    </source>
</evidence>
<accession>A0ABV2R9K6</accession>